<sequence>MSLGGSPFMTRCLTCGTNATNLSLIPVIKSHAAHSNIDRVWEMSTYGAVLAFLKRTFHHVTSSEFFSEVPSGEIVNGTLSQDVQNLSFGDESLDLITSNQVFEHVPDDIRGYSECFRVLKKGGALIFTVPLYDYATTQQLAAIGLDGIKFFGEPEYHDSRTGGPESALTFWRHSYHDICERVSKVGFSARLADVTIAKSQQVPMKVIYAIKA</sequence>
<dbReference type="GO" id="GO:0008757">
    <property type="term" value="F:S-adenosylmethionine-dependent methyltransferase activity"/>
    <property type="evidence" value="ECO:0007669"/>
    <property type="project" value="InterPro"/>
</dbReference>
<dbReference type="Proteomes" id="UP000035963">
    <property type="component" value="Unassembled WGS sequence"/>
</dbReference>
<evidence type="ECO:0000313" key="3">
    <source>
        <dbReference type="Proteomes" id="UP000035963"/>
    </source>
</evidence>
<dbReference type="EMBL" id="AEJF01000136">
    <property type="protein sequence ID" value="KLU24060.1"/>
    <property type="molecule type" value="Genomic_DNA"/>
</dbReference>
<protein>
    <recommendedName>
        <fullName evidence="1">Methyltransferase type 11 domain-containing protein</fullName>
    </recommendedName>
</protein>
<dbReference type="InterPro" id="IPR029063">
    <property type="entry name" value="SAM-dependent_MTases_sf"/>
</dbReference>
<dbReference type="SUPFAM" id="SSF53335">
    <property type="entry name" value="S-adenosyl-L-methionine-dependent methyltransferases"/>
    <property type="match status" value="1"/>
</dbReference>
<dbReference type="AlphaFoldDB" id="A0A0J1CTX8"/>
<keyword evidence="3" id="KW-1185">Reference proteome</keyword>
<dbReference type="Gene3D" id="3.40.50.150">
    <property type="entry name" value="Vaccinia Virus protein VP39"/>
    <property type="match status" value="1"/>
</dbReference>
<gene>
    <name evidence="2" type="ORF">EOS_22380</name>
</gene>
<reference evidence="2 3" key="1">
    <citation type="journal article" date="2015" name="Genome Announc.">
        <title>Draft Genome Sequence of Burkholderia sp. Strain PML1(12), an Ectomycorrhizosphere-Inhabiting Bacterium with Effective Mineral-Weathering Ability.</title>
        <authorList>
            <person name="Uroz S."/>
            <person name="Oger P."/>
        </authorList>
    </citation>
    <scope>NUCLEOTIDE SEQUENCE [LARGE SCALE GENOMIC DNA]</scope>
    <source>
        <strain evidence="3">PML1(12)</strain>
    </source>
</reference>
<accession>A0A0J1CTX8</accession>
<proteinExistence type="predicted"/>
<comment type="caution">
    <text evidence="2">The sequence shown here is derived from an EMBL/GenBank/DDBJ whole genome shotgun (WGS) entry which is preliminary data.</text>
</comment>
<feature type="domain" description="Methyltransferase type 11" evidence="1">
    <location>
        <begin position="77"/>
        <end position="127"/>
    </location>
</feature>
<dbReference type="InterPro" id="IPR013216">
    <property type="entry name" value="Methyltransf_11"/>
</dbReference>
<organism evidence="2 3">
    <name type="scientific">Caballeronia mineralivorans PML1(12)</name>
    <dbReference type="NCBI Taxonomy" id="908627"/>
    <lineage>
        <taxon>Bacteria</taxon>
        <taxon>Pseudomonadati</taxon>
        <taxon>Pseudomonadota</taxon>
        <taxon>Betaproteobacteria</taxon>
        <taxon>Burkholderiales</taxon>
        <taxon>Burkholderiaceae</taxon>
        <taxon>Caballeronia</taxon>
    </lineage>
</organism>
<name>A0A0J1CTX8_9BURK</name>
<dbReference type="PATRIC" id="fig|908627.4.peg.5001"/>
<evidence type="ECO:0000259" key="1">
    <source>
        <dbReference type="Pfam" id="PF08241"/>
    </source>
</evidence>
<dbReference type="Pfam" id="PF08241">
    <property type="entry name" value="Methyltransf_11"/>
    <property type="match status" value="1"/>
</dbReference>
<evidence type="ECO:0000313" key="2">
    <source>
        <dbReference type="EMBL" id="KLU24060.1"/>
    </source>
</evidence>
<dbReference type="CDD" id="cd02440">
    <property type="entry name" value="AdoMet_MTases"/>
    <property type="match status" value="1"/>
</dbReference>